<sequence length="401" mass="43000">MMSRAIRAETRSRAKEEIKNVIHAIDKVRKWEKKWVTIGDTTMKIFKWVPALNQENQNPVKPMTASLPTNNLTEGSDKVSPAEKSLGKMSKSVSGVSLEENSNLSQPSLDSNTQGIVGVSLEENSNLSQPSLDSNTQGIVGVSLEENSNLSQPSLDSNTQGIVGVSLEENSNLSQPSLDSNTQGIVGVSLEENSNLSQPSLDSNTQGIVGVSLEENSNLSQPSLDSNTQGIVGVSLEENSNLSQPSLDSNTQDFPECSDASTSAAVSTTAKPQMPARKQLLPGFLDEVSQNGSESNLESSLYNADDSTMQSQDSYSNENDSLVNEDSNMSFPGALSTHHSAHDSSDADPDMRFAMSMVGSDNLKHTNDDRDSEPPVLEPETDGPAPKKPKQPEDSATDTNR</sequence>
<feature type="compositionally biased region" description="Polar residues" evidence="2">
    <location>
        <begin position="91"/>
        <end position="111"/>
    </location>
</feature>
<evidence type="ECO:0000256" key="2">
    <source>
        <dbReference type="SAM" id="MobiDB-lite"/>
    </source>
</evidence>
<dbReference type="InterPro" id="IPR006804">
    <property type="entry name" value="BCL7"/>
</dbReference>
<comment type="caution">
    <text evidence="3">The sequence shown here is derived from an EMBL/GenBank/DDBJ whole genome shotgun (WGS) entry which is preliminary data.</text>
</comment>
<name>A0AAD9L6P0_RIDPI</name>
<protein>
    <submittedName>
        <fullName evidence="3">Uncharacterized protein</fullName>
    </submittedName>
</protein>
<organism evidence="3 4">
    <name type="scientific">Ridgeia piscesae</name>
    <name type="common">Tubeworm</name>
    <dbReference type="NCBI Taxonomy" id="27915"/>
    <lineage>
        <taxon>Eukaryota</taxon>
        <taxon>Metazoa</taxon>
        <taxon>Spiralia</taxon>
        <taxon>Lophotrochozoa</taxon>
        <taxon>Annelida</taxon>
        <taxon>Polychaeta</taxon>
        <taxon>Sedentaria</taxon>
        <taxon>Canalipalpata</taxon>
        <taxon>Sabellida</taxon>
        <taxon>Siboglinidae</taxon>
        <taxon>Ridgeia</taxon>
    </lineage>
</organism>
<dbReference type="PANTHER" id="PTHR12767">
    <property type="entry name" value="BCL7 RELATED"/>
    <property type="match status" value="1"/>
</dbReference>
<evidence type="ECO:0000256" key="1">
    <source>
        <dbReference type="ARBA" id="ARBA00010326"/>
    </source>
</evidence>
<reference evidence="3" key="1">
    <citation type="journal article" date="2023" name="Mol. Biol. Evol.">
        <title>Third-Generation Sequencing Reveals the Adaptive Role of the Epigenome in Three Deep-Sea Polychaetes.</title>
        <authorList>
            <person name="Perez M."/>
            <person name="Aroh O."/>
            <person name="Sun Y."/>
            <person name="Lan Y."/>
            <person name="Juniper S.K."/>
            <person name="Young C.R."/>
            <person name="Angers B."/>
            <person name="Qian P.Y."/>
        </authorList>
    </citation>
    <scope>NUCLEOTIDE SEQUENCE</scope>
    <source>
        <strain evidence="3">R07B-5</strain>
    </source>
</reference>
<dbReference type="AlphaFoldDB" id="A0AAD9L6P0"/>
<feature type="compositionally biased region" description="Basic and acidic residues" evidence="2">
    <location>
        <begin position="340"/>
        <end position="351"/>
    </location>
</feature>
<feature type="region of interest" description="Disordered" evidence="2">
    <location>
        <begin position="240"/>
        <end position="275"/>
    </location>
</feature>
<feature type="compositionally biased region" description="Low complexity" evidence="2">
    <location>
        <begin position="258"/>
        <end position="270"/>
    </location>
</feature>
<feature type="region of interest" description="Disordered" evidence="2">
    <location>
        <begin position="305"/>
        <end position="401"/>
    </location>
</feature>
<dbReference type="Proteomes" id="UP001209878">
    <property type="component" value="Unassembled WGS sequence"/>
</dbReference>
<evidence type="ECO:0000313" key="3">
    <source>
        <dbReference type="EMBL" id="KAK2183680.1"/>
    </source>
</evidence>
<feature type="compositionally biased region" description="Basic and acidic residues" evidence="2">
    <location>
        <begin position="362"/>
        <end position="373"/>
    </location>
</feature>
<proteinExistence type="inferred from homology"/>
<comment type="similarity">
    <text evidence="1">Belongs to the BCL7 family.</text>
</comment>
<dbReference type="PANTHER" id="PTHR12767:SF9">
    <property type="entry name" value="BCL7-LIKE"/>
    <property type="match status" value="1"/>
</dbReference>
<feature type="compositionally biased region" description="Polar residues" evidence="2">
    <location>
        <begin position="305"/>
        <end position="330"/>
    </location>
</feature>
<evidence type="ECO:0000313" key="4">
    <source>
        <dbReference type="Proteomes" id="UP001209878"/>
    </source>
</evidence>
<keyword evidence="4" id="KW-1185">Reference proteome</keyword>
<dbReference type="Pfam" id="PF04714">
    <property type="entry name" value="BCL_N"/>
    <property type="match status" value="1"/>
</dbReference>
<feature type="region of interest" description="Disordered" evidence="2">
    <location>
        <begin position="57"/>
        <end position="111"/>
    </location>
</feature>
<feature type="compositionally biased region" description="Polar residues" evidence="2">
    <location>
        <begin position="240"/>
        <end position="253"/>
    </location>
</feature>
<gene>
    <name evidence="3" type="ORF">NP493_300g02012</name>
</gene>
<dbReference type="EMBL" id="JAODUO010000300">
    <property type="protein sequence ID" value="KAK2183680.1"/>
    <property type="molecule type" value="Genomic_DNA"/>
</dbReference>
<accession>A0AAD9L6P0</accession>